<dbReference type="KEGG" id="mgin:FRZ54_09390"/>
<name>A0A5B8UVM4_9SPHI</name>
<evidence type="ECO:0000313" key="2">
    <source>
        <dbReference type="Proteomes" id="UP000321479"/>
    </source>
</evidence>
<protein>
    <submittedName>
        <fullName evidence="1">Uncharacterized protein</fullName>
    </submittedName>
</protein>
<gene>
    <name evidence="1" type="ORF">FRZ54_09390</name>
</gene>
<proteinExistence type="predicted"/>
<dbReference type="Proteomes" id="UP000321479">
    <property type="component" value="Chromosome"/>
</dbReference>
<sequence length="68" mass="7641">MNQDTIIVMLKSIRETSLVGAKYGNHEIGDRVDFAFSKDLIKRLETGSFALTQKGADLLDGKIKWKDI</sequence>
<dbReference type="RefSeq" id="WP_147031362.1">
    <property type="nucleotide sequence ID" value="NZ_CP042436.1"/>
</dbReference>
<organism evidence="1 2">
    <name type="scientific">Mucilaginibacter ginsenosidivorans</name>
    <dbReference type="NCBI Taxonomy" id="398053"/>
    <lineage>
        <taxon>Bacteria</taxon>
        <taxon>Pseudomonadati</taxon>
        <taxon>Bacteroidota</taxon>
        <taxon>Sphingobacteriia</taxon>
        <taxon>Sphingobacteriales</taxon>
        <taxon>Sphingobacteriaceae</taxon>
        <taxon>Mucilaginibacter</taxon>
    </lineage>
</organism>
<dbReference type="EMBL" id="CP042436">
    <property type="protein sequence ID" value="QEC62785.1"/>
    <property type="molecule type" value="Genomic_DNA"/>
</dbReference>
<accession>A0A5B8UVM4</accession>
<reference evidence="1 2" key="1">
    <citation type="journal article" date="2017" name="Curr. Microbiol.">
        <title>Mucilaginibacter ginsenosidivorans sp. nov., Isolated from Soil of Ginseng Field.</title>
        <authorList>
            <person name="Kim M.M."/>
            <person name="Siddiqi M.Z."/>
            <person name="Im W.T."/>
        </authorList>
    </citation>
    <scope>NUCLEOTIDE SEQUENCE [LARGE SCALE GENOMIC DNA]</scope>
    <source>
        <strain evidence="1 2">Gsoil 3017</strain>
    </source>
</reference>
<dbReference type="AlphaFoldDB" id="A0A5B8UVM4"/>
<keyword evidence="2" id="KW-1185">Reference proteome</keyword>
<evidence type="ECO:0000313" key="1">
    <source>
        <dbReference type="EMBL" id="QEC62785.1"/>
    </source>
</evidence>